<dbReference type="PANTHER" id="PTHR44145:SF3">
    <property type="entry name" value="DNAJ HOMOLOG SUBFAMILY A MEMBER 3, MITOCHONDRIAL"/>
    <property type="match status" value="1"/>
</dbReference>
<evidence type="ECO:0000256" key="4">
    <source>
        <dbReference type="SAM" id="MobiDB-lite"/>
    </source>
</evidence>
<proteinExistence type="predicted"/>
<dbReference type="SUPFAM" id="SSF46565">
    <property type="entry name" value="Chaperone J-domain"/>
    <property type="match status" value="1"/>
</dbReference>
<gene>
    <name evidence="7" type="ORF">CHH67_20565</name>
    <name evidence="6" type="ORF">GNP94_23075</name>
</gene>
<keyword evidence="2" id="KW-0346">Stress response</keyword>
<dbReference type="Proteomes" id="UP000215596">
    <property type="component" value="Unassembled WGS sequence"/>
</dbReference>
<accession>A0A268EJH7</accession>
<evidence type="ECO:0000256" key="3">
    <source>
        <dbReference type="ARBA" id="ARBA00023186"/>
    </source>
</evidence>
<feature type="region of interest" description="Disordered" evidence="4">
    <location>
        <begin position="58"/>
        <end position="102"/>
    </location>
</feature>
<dbReference type="EMBL" id="WOAA01000038">
    <property type="protein sequence ID" value="MUG68854.1"/>
    <property type="molecule type" value="Genomic_DNA"/>
</dbReference>
<keyword evidence="3" id="KW-0143">Chaperone</keyword>
<dbReference type="InterPro" id="IPR051938">
    <property type="entry name" value="Apopto_cytoskel_mod"/>
</dbReference>
<comment type="caution">
    <text evidence="7">The sequence shown here is derived from an EMBL/GenBank/DDBJ whole genome shotgun (WGS) entry which is preliminary data.</text>
</comment>
<dbReference type="CDD" id="cd06257">
    <property type="entry name" value="DnaJ"/>
    <property type="match status" value="1"/>
</dbReference>
<dbReference type="InterPro" id="IPR036869">
    <property type="entry name" value="J_dom_sf"/>
</dbReference>
<organism evidence="7 8">
    <name type="scientific">Paenibacillus campinasensis</name>
    <dbReference type="NCBI Taxonomy" id="66347"/>
    <lineage>
        <taxon>Bacteria</taxon>
        <taxon>Bacillati</taxon>
        <taxon>Bacillota</taxon>
        <taxon>Bacilli</taxon>
        <taxon>Bacillales</taxon>
        <taxon>Paenibacillaceae</taxon>
        <taxon>Paenibacillus</taxon>
    </lineage>
</organism>
<evidence type="ECO:0000259" key="5">
    <source>
        <dbReference type="PROSITE" id="PS50076"/>
    </source>
</evidence>
<dbReference type="Gene3D" id="1.10.287.110">
    <property type="entry name" value="DnaJ domain"/>
    <property type="match status" value="1"/>
</dbReference>
<feature type="compositionally biased region" description="Basic residues" evidence="4">
    <location>
        <begin position="120"/>
        <end position="129"/>
    </location>
</feature>
<sequence>MTDYYKLLDVSRDASAEEIKQAYRKLAKRYHPDVNQGSENAAHKFKLIHEAYDTLRSEASRQAYDDRLKQEQRTGSQAAQKGGPQADRQAHATGTGAYTPPDAASVAAEFERFFGYAPRTGKKAQKKPGKKPEGPLDADNLFSNFFGIRK</sequence>
<evidence type="ECO:0000313" key="6">
    <source>
        <dbReference type="EMBL" id="MUG68854.1"/>
    </source>
</evidence>
<feature type="compositionally biased region" description="Basic and acidic residues" evidence="4">
    <location>
        <begin position="58"/>
        <end position="72"/>
    </location>
</feature>
<evidence type="ECO:0000313" key="9">
    <source>
        <dbReference type="Proteomes" id="UP000435177"/>
    </source>
</evidence>
<dbReference type="Proteomes" id="UP000435177">
    <property type="component" value="Unassembled WGS sequence"/>
</dbReference>
<dbReference type="InterPro" id="IPR001623">
    <property type="entry name" value="DnaJ_domain"/>
</dbReference>
<dbReference type="GO" id="GO:0006260">
    <property type="term" value="P:DNA replication"/>
    <property type="evidence" value="ECO:0007669"/>
    <property type="project" value="UniProtKB-KW"/>
</dbReference>
<feature type="region of interest" description="Disordered" evidence="4">
    <location>
        <begin position="117"/>
        <end position="150"/>
    </location>
</feature>
<evidence type="ECO:0000256" key="1">
    <source>
        <dbReference type="ARBA" id="ARBA00022705"/>
    </source>
</evidence>
<keyword evidence="9" id="KW-1185">Reference proteome</keyword>
<reference evidence="7 8" key="1">
    <citation type="submission" date="2017-07" db="EMBL/GenBank/DDBJ databases">
        <title>Isolation and whole genome analysis of endospore-forming bacteria from heroin.</title>
        <authorList>
            <person name="Kalinowski J."/>
            <person name="Ahrens B."/>
            <person name="Al-Dilaimi A."/>
            <person name="Winkler A."/>
            <person name="Wibberg D."/>
            <person name="Schleenbecker U."/>
            <person name="Ruckert C."/>
            <person name="Wolfel R."/>
            <person name="Grass G."/>
        </authorList>
    </citation>
    <scope>NUCLEOTIDE SEQUENCE [LARGE SCALE GENOMIC DNA]</scope>
    <source>
        <strain evidence="7 8">7537-G1</strain>
    </source>
</reference>
<protein>
    <submittedName>
        <fullName evidence="6">DnaJ domain-containing protein</fullName>
    </submittedName>
</protein>
<dbReference type="PANTHER" id="PTHR44145">
    <property type="entry name" value="DNAJ HOMOLOG SUBFAMILY A MEMBER 3, MITOCHONDRIAL"/>
    <property type="match status" value="1"/>
</dbReference>
<keyword evidence="1" id="KW-0235">DNA replication</keyword>
<evidence type="ECO:0000313" key="7">
    <source>
        <dbReference type="EMBL" id="PAD73281.1"/>
    </source>
</evidence>
<dbReference type="PRINTS" id="PR00625">
    <property type="entry name" value="JDOMAIN"/>
</dbReference>
<dbReference type="OrthoDB" id="9779889at2"/>
<evidence type="ECO:0000313" key="8">
    <source>
        <dbReference type="Proteomes" id="UP000215596"/>
    </source>
</evidence>
<evidence type="ECO:0000256" key="2">
    <source>
        <dbReference type="ARBA" id="ARBA00023016"/>
    </source>
</evidence>
<dbReference type="PROSITE" id="PS50076">
    <property type="entry name" value="DNAJ_2"/>
    <property type="match status" value="1"/>
</dbReference>
<reference evidence="6 9" key="2">
    <citation type="submission" date="2019-11" db="EMBL/GenBank/DDBJ databases">
        <title>Draft genome sequences of five Paenibacillus species of dairy origin.</title>
        <authorList>
            <person name="Olajide A.M."/>
            <person name="Chen S."/>
            <person name="Lapointe G."/>
        </authorList>
    </citation>
    <scope>NUCLEOTIDE SEQUENCE [LARGE SCALE GENOMIC DNA]</scope>
    <source>
        <strain evidence="6 9">3CS1</strain>
    </source>
</reference>
<dbReference type="SMART" id="SM00271">
    <property type="entry name" value="DnaJ"/>
    <property type="match status" value="1"/>
</dbReference>
<name>A0A268EJH7_9BACL</name>
<feature type="domain" description="J" evidence="5">
    <location>
        <begin position="3"/>
        <end position="68"/>
    </location>
</feature>
<dbReference type="AlphaFoldDB" id="A0A268EJH7"/>
<dbReference type="Pfam" id="PF00226">
    <property type="entry name" value="DnaJ"/>
    <property type="match status" value="1"/>
</dbReference>
<dbReference type="RefSeq" id="WP_095267256.1">
    <property type="nucleotide sequence ID" value="NZ_NPBY01000067.1"/>
</dbReference>
<dbReference type="EMBL" id="NPBY01000067">
    <property type="protein sequence ID" value="PAD73281.1"/>
    <property type="molecule type" value="Genomic_DNA"/>
</dbReference>